<dbReference type="SUPFAM" id="SSF53474">
    <property type="entry name" value="alpha/beta-Hydrolases"/>
    <property type="match status" value="1"/>
</dbReference>
<dbReference type="AlphaFoldDB" id="A0A6G1VQ05"/>
<dbReference type="InterPro" id="IPR053860">
    <property type="entry name" value="DUF6932"/>
</dbReference>
<proteinExistence type="predicted"/>
<evidence type="ECO:0000313" key="1">
    <source>
        <dbReference type="EMBL" id="MQP14948.1"/>
    </source>
</evidence>
<name>A0A6G1VQ05_9BACT</name>
<dbReference type="InterPro" id="IPR029058">
    <property type="entry name" value="AB_hydrolase_fold"/>
</dbReference>
<dbReference type="EMBL" id="VZAH01000109">
    <property type="protein sequence ID" value="MQP14948.1"/>
    <property type="molecule type" value="Genomic_DNA"/>
</dbReference>
<dbReference type="Proteomes" id="UP000477980">
    <property type="component" value="Unassembled WGS sequence"/>
</dbReference>
<evidence type="ECO:0008006" key="3">
    <source>
        <dbReference type="Google" id="ProtNLM"/>
    </source>
</evidence>
<dbReference type="Gene3D" id="3.40.50.1820">
    <property type="entry name" value="alpha/beta hydrolase"/>
    <property type="match status" value="1"/>
</dbReference>
<protein>
    <recommendedName>
        <fullName evidence="3">Alpha/beta hydrolase</fullName>
    </recommendedName>
</protein>
<comment type="caution">
    <text evidence="1">The sequence shown here is derived from an EMBL/GenBank/DDBJ whole genome shotgun (WGS) entry which is preliminary data.</text>
</comment>
<reference evidence="1 2" key="1">
    <citation type="submission" date="2019-09" db="EMBL/GenBank/DDBJ databases">
        <title>Distinct polysaccharide growth profiles of human intestinal Prevotella copri isolates.</title>
        <authorList>
            <person name="Fehlner-Peach H."/>
            <person name="Magnabosco C."/>
            <person name="Raghavan V."/>
            <person name="Scher J.U."/>
            <person name="Tett A."/>
            <person name="Cox L.M."/>
            <person name="Gottsegen C."/>
            <person name="Watters A."/>
            <person name="Wiltshire- Gordon J.D."/>
            <person name="Segata N."/>
            <person name="Bonneau R."/>
            <person name="Littman D.R."/>
        </authorList>
    </citation>
    <scope>NUCLEOTIDE SEQUENCE [LARGE SCALE GENOMIC DNA]</scope>
    <source>
        <strain evidence="2">iAA917</strain>
    </source>
</reference>
<dbReference type="RefSeq" id="WP_153090695.1">
    <property type="nucleotide sequence ID" value="NZ_VZAH01000109.1"/>
</dbReference>
<gene>
    <name evidence="1" type="ORF">F7D25_11130</name>
</gene>
<dbReference type="OrthoDB" id="572713at2"/>
<accession>A0A6G1VQ05</accession>
<organism evidence="1 2">
    <name type="scientific">Segatella copri</name>
    <dbReference type="NCBI Taxonomy" id="165179"/>
    <lineage>
        <taxon>Bacteria</taxon>
        <taxon>Pseudomonadati</taxon>
        <taxon>Bacteroidota</taxon>
        <taxon>Bacteroidia</taxon>
        <taxon>Bacteroidales</taxon>
        <taxon>Prevotellaceae</taxon>
        <taxon>Segatella</taxon>
    </lineage>
</organism>
<evidence type="ECO:0000313" key="2">
    <source>
        <dbReference type="Proteomes" id="UP000477980"/>
    </source>
</evidence>
<dbReference type="Pfam" id="PF22014">
    <property type="entry name" value="DUF6932"/>
    <property type="match status" value="1"/>
</dbReference>
<sequence>MANFRYNESGYLVAGKISCTGDEFISEFCQTDIRKDFQSAVVNILDFAKDKGASRIIVGGSFVSKKDNPNDLDCLIVFPNDLMIPSFVDCALFDKIQYDILYASEQNPKSIDTFIKLLSTNIYDVQDKGIVEILLNGLHPWKINYQPNKEEFIIVQRVYTMRNIIERNKRRGMVISIHGIRTKAKWNSTLAPIVNSQGWMFAPFIYEGGVELLFCERKRRKIVEQFRDWIYQLSEKYDVTDFSVLCHSFGTYIISQYLDGFRNHGCAPVCFDSIVLTGGIIKSDFDWQGLNPNMVGRVLNVMSLNDSDVKMMPNSSCKKYIGMSSYFGKCGLKKIENQQIVSNKEFDIFTHSNILKDDFLETIFLPFINANVGIVRVEKK</sequence>